<dbReference type="Proteomes" id="UP000046947">
    <property type="component" value="Unassembled WGS sequence"/>
</dbReference>
<protein>
    <submittedName>
        <fullName evidence="2">Uncharacterized protein</fullName>
    </submittedName>
</protein>
<accession>A0A654TQD5</accession>
<dbReference type="EMBL" id="CNGE01000612">
    <property type="protein sequence ID" value="CKT07622.1"/>
    <property type="molecule type" value="Genomic_DNA"/>
</dbReference>
<dbReference type="AlphaFoldDB" id="A0A654TQD5"/>
<feature type="region of interest" description="Disordered" evidence="1">
    <location>
        <begin position="118"/>
        <end position="156"/>
    </location>
</feature>
<gene>
    <name evidence="2" type="ORF">ERS007688_02412</name>
    <name evidence="3" type="ORF">ERS027646_02934</name>
</gene>
<dbReference type="EMBL" id="CFOH01000401">
    <property type="protein sequence ID" value="CFE55065.1"/>
    <property type="molecule type" value="Genomic_DNA"/>
</dbReference>
<evidence type="ECO:0000313" key="4">
    <source>
        <dbReference type="Proteomes" id="UP000046947"/>
    </source>
</evidence>
<reference evidence="4 5" key="1">
    <citation type="submission" date="2015-03" db="EMBL/GenBank/DDBJ databases">
        <authorList>
            <consortium name="Pathogen Informatics"/>
        </authorList>
    </citation>
    <scope>NUCLEOTIDE SEQUENCE [LARGE SCALE GENOMIC DNA]</scope>
    <source>
        <strain evidence="3 5">Bir 172</strain>
        <strain evidence="2 4">H09601792</strain>
    </source>
</reference>
<proteinExistence type="predicted"/>
<feature type="compositionally biased region" description="Basic and acidic residues" evidence="1">
    <location>
        <begin position="127"/>
        <end position="147"/>
    </location>
</feature>
<name>A0A654TQD5_MYCTX</name>
<sequence length="156" mass="16894">MQSGRGQLGTDRLRPELARDLGQHLLPGVEVDGQVQCTDPYPLATVGTQPHLNPLFCAVPTGDVLEGIDVEIRFEFPVDHGKHVAIELSRHPARIVVGAHQPGRVLDQVGAQQQAIARPHYPGQGRQELRARPGREVADRGPQEHKQAPSSPGNLG</sequence>
<evidence type="ECO:0000313" key="5">
    <source>
        <dbReference type="Proteomes" id="UP000048948"/>
    </source>
</evidence>
<evidence type="ECO:0000313" key="3">
    <source>
        <dbReference type="EMBL" id="CKT07622.1"/>
    </source>
</evidence>
<organism evidence="2 4">
    <name type="scientific">Mycobacterium tuberculosis</name>
    <dbReference type="NCBI Taxonomy" id="1773"/>
    <lineage>
        <taxon>Bacteria</taxon>
        <taxon>Bacillati</taxon>
        <taxon>Actinomycetota</taxon>
        <taxon>Actinomycetes</taxon>
        <taxon>Mycobacteriales</taxon>
        <taxon>Mycobacteriaceae</taxon>
        <taxon>Mycobacterium</taxon>
        <taxon>Mycobacterium tuberculosis complex</taxon>
    </lineage>
</organism>
<dbReference type="Proteomes" id="UP000048948">
    <property type="component" value="Unassembled WGS sequence"/>
</dbReference>
<evidence type="ECO:0000256" key="1">
    <source>
        <dbReference type="SAM" id="MobiDB-lite"/>
    </source>
</evidence>
<evidence type="ECO:0000313" key="2">
    <source>
        <dbReference type="EMBL" id="CFE55065.1"/>
    </source>
</evidence>